<feature type="transmembrane region" description="Helical" evidence="7">
    <location>
        <begin position="446"/>
        <end position="469"/>
    </location>
</feature>
<reference evidence="10" key="1">
    <citation type="journal article" date="2019" name="Int. J. Syst. Evol. Microbiol.">
        <title>The Global Catalogue of Microorganisms (GCM) 10K type strain sequencing project: providing services to taxonomists for standard genome sequencing and annotation.</title>
        <authorList>
            <consortium name="The Broad Institute Genomics Platform"/>
            <consortium name="The Broad Institute Genome Sequencing Center for Infectious Disease"/>
            <person name="Wu L."/>
            <person name="Ma J."/>
        </authorList>
    </citation>
    <scope>NUCLEOTIDE SEQUENCE [LARGE SCALE GENOMIC DNA]</scope>
    <source>
        <strain evidence="10">CGMCC 4.7277</strain>
    </source>
</reference>
<evidence type="ECO:0000259" key="8">
    <source>
        <dbReference type="PROSITE" id="PS50850"/>
    </source>
</evidence>
<dbReference type="Proteomes" id="UP001596084">
    <property type="component" value="Unassembled WGS sequence"/>
</dbReference>
<keyword evidence="2" id="KW-0813">Transport</keyword>
<dbReference type="PANTHER" id="PTHR42718:SF46">
    <property type="entry name" value="BLR6921 PROTEIN"/>
    <property type="match status" value="1"/>
</dbReference>
<dbReference type="SUPFAM" id="SSF103473">
    <property type="entry name" value="MFS general substrate transporter"/>
    <property type="match status" value="1"/>
</dbReference>
<accession>A0ABW0QI25</accession>
<feature type="transmembrane region" description="Helical" evidence="7">
    <location>
        <begin position="211"/>
        <end position="229"/>
    </location>
</feature>
<evidence type="ECO:0000256" key="7">
    <source>
        <dbReference type="SAM" id="Phobius"/>
    </source>
</evidence>
<organism evidence="9 10">
    <name type="scientific">Polaromonas jejuensis</name>
    <dbReference type="NCBI Taxonomy" id="457502"/>
    <lineage>
        <taxon>Bacteria</taxon>
        <taxon>Pseudomonadati</taxon>
        <taxon>Pseudomonadota</taxon>
        <taxon>Betaproteobacteria</taxon>
        <taxon>Burkholderiales</taxon>
        <taxon>Comamonadaceae</taxon>
        <taxon>Polaromonas</taxon>
    </lineage>
</organism>
<feature type="transmembrane region" description="Helical" evidence="7">
    <location>
        <begin position="91"/>
        <end position="113"/>
    </location>
</feature>
<keyword evidence="10" id="KW-1185">Reference proteome</keyword>
<feature type="transmembrane region" description="Helical" evidence="7">
    <location>
        <begin position="177"/>
        <end position="199"/>
    </location>
</feature>
<evidence type="ECO:0000313" key="10">
    <source>
        <dbReference type="Proteomes" id="UP001596084"/>
    </source>
</evidence>
<dbReference type="CDD" id="cd17321">
    <property type="entry name" value="MFS_MMR_MDR_like"/>
    <property type="match status" value="1"/>
</dbReference>
<dbReference type="InterPro" id="IPR011701">
    <property type="entry name" value="MFS"/>
</dbReference>
<evidence type="ECO:0000256" key="1">
    <source>
        <dbReference type="ARBA" id="ARBA00004651"/>
    </source>
</evidence>
<dbReference type="Pfam" id="PF07690">
    <property type="entry name" value="MFS_1"/>
    <property type="match status" value="1"/>
</dbReference>
<feature type="transmembrane region" description="Helical" evidence="7">
    <location>
        <begin position="411"/>
        <end position="431"/>
    </location>
</feature>
<protein>
    <submittedName>
        <fullName evidence="9">MFS transporter</fullName>
    </submittedName>
</protein>
<evidence type="ECO:0000256" key="6">
    <source>
        <dbReference type="ARBA" id="ARBA00023136"/>
    </source>
</evidence>
<comment type="subcellular location">
    <subcellularLocation>
        <location evidence="1">Cell membrane</location>
        <topology evidence="1">Multi-pass membrane protein</topology>
    </subcellularLocation>
</comment>
<keyword evidence="6 7" id="KW-0472">Membrane</keyword>
<feature type="transmembrane region" description="Helical" evidence="7">
    <location>
        <begin position="150"/>
        <end position="171"/>
    </location>
</feature>
<feature type="transmembrane region" description="Helical" evidence="7">
    <location>
        <begin position="235"/>
        <end position="257"/>
    </location>
</feature>
<name>A0ABW0QI25_9BURK</name>
<dbReference type="EMBL" id="JBHSMX010000066">
    <property type="protein sequence ID" value="MFC5523822.1"/>
    <property type="molecule type" value="Genomic_DNA"/>
</dbReference>
<keyword evidence="4 7" id="KW-0812">Transmembrane</keyword>
<feature type="transmembrane region" description="Helical" evidence="7">
    <location>
        <begin position="23"/>
        <end position="47"/>
    </location>
</feature>
<dbReference type="Gene3D" id="1.20.1720.10">
    <property type="entry name" value="Multidrug resistance protein D"/>
    <property type="match status" value="1"/>
</dbReference>
<evidence type="ECO:0000256" key="4">
    <source>
        <dbReference type="ARBA" id="ARBA00022692"/>
    </source>
</evidence>
<keyword evidence="5 7" id="KW-1133">Transmembrane helix</keyword>
<dbReference type="InterPro" id="IPR036259">
    <property type="entry name" value="MFS_trans_sf"/>
</dbReference>
<comment type="caution">
    <text evidence="9">The sequence shown here is derived from an EMBL/GenBank/DDBJ whole genome shotgun (WGS) entry which is preliminary data.</text>
</comment>
<keyword evidence="3" id="KW-1003">Cell membrane</keyword>
<evidence type="ECO:0000256" key="3">
    <source>
        <dbReference type="ARBA" id="ARBA00022475"/>
    </source>
</evidence>
<gene>
    <name evidence="9" type="ORF">ACFPP7_23335</name>
</gene>
<feature type="domain" description="Major facilitator superfamily (MFS) profile" evidence="8">
    <location>
        <begin position="24"/>
        <end position="472"/>
    </location>
</feature>
<feature type="transmembrane region" description="Helical" evidence="7">
    <location>
        <begin position="59"/>
        <end position="79"/>
    </location>
</feature>
<dbReference type="PROSITE" id="PS50850">
    <property type="entry name" value="MFS"/>
    <property type="match status" value="1"/>
</dbReference>
<proteinExistence type="predicted"/>
<sequence>MKLTLPDPGATAPHRADAFRRTAVLAIVLTSYLMIVLDISIVITALPKIRESLGFTVTGLSWVQSAYTLAFGGLLLSAARAGDILGRRAMFIAGLALFTAASLAIGLAVSPAWLVGARAVQGVGAAILAPSTLALLSTHFVEGPERTRALGYYGATAGISASVGLVLGGLLADLISWRVGFFLNLPIGLALIVATRKFIVETPRRSGRLDLAGAASSTIGMTALVYGLVRAAGSGWGDALTVAALAVGAVLLALFVLNESRVPQPLLPLHLFASRERTGAYAGRLLFLGGMIGFWFYTTQFLQGVLGMRPLQAGLAFLPATLVNFAVALAVPRLTQRFGNARLLAAGLLISVIGMAWLGQVTADTVYLTGVALPMLLVGAGQGAALSPLTVAGVAGVTAKDAGAASGLVNVAHQLGGSLGLAVLVVVFAAAGPSSADARADLAHRIATALSAGAVLLALALAVVLLCIVRRPAPTALTGADGAR</sequence>
<evidence type="ECO:0000313" key="9">
    <source>
        <dbReference type="EMBL" id="MFC5523822.1"/>
    </source>
</evidence>
<feature type="transmembrane region" description="Helical" evidence="7">
    <location>
        <begin position="375"/>
        <end position="399"/>
    </location>
</feature>
<dbReference type="PANTHER" id="PTHR42718">
    <property type="entry name" value="MAJOR FACILITATOR SUPERFAMILY MULTIDRUG TRANSPORTER MFSC"/>
    <property type="match status" value="1"/>
</dbReference>
<feature type="transmembrane region" description="Helical" evidence="7">
    <location>
        <begin position="343"/>
        <end position="363"/>
    </location>
</feature>
<feature type="transmembrane region" description="Helical" evidence="7">
    <location>
        <begin position="310"/>
        <end position="331"/>
    </location>
</feature>
<dbReference type="RefSeq" id="WP_068832228.1">
    <property type="nucleotide sequence ID" value="NZ_JBHSMX010000066.1"/>
</dbReference>
<evidence type="ECO:0000256" key="2">
    <source>
        <dbReference type="ARBA" id="ARBA00022448"/>
    </source>
</evidence>
<feature type="transmembrane region" description="Helical" evidence="7">
    <location>
        <begin position="119"/>
        <end position="138"/>
    </location>
</feature>
<dbReference type="Gene3D" id="1.20.1250.20">
    <property type="entry name" value="MFS general substrate transporter like domains"/>
    <property type="match status" value="1"/>
</dbReference>
<evidence type="ECO:0000256" key="5">
    <source>
        <dbReference type="ARBA" id="ARBA00022989"/>
    </source>
</evidence>
<dbReference type="InterPro" id="IPR020846">
    <property type="entry name" value="MFS_dom"/>
</dbReference>
<feature type="transmembrane region" description="Helical" evidence="7">
    <location>
        <begin position="278"/>
        <end position="298"/>
    </location>
</feature>